<organism evidence="1 2">
    <name type="scientific">Vermiconidia calcicola</name>
    <dbReference type="NCBI Taxonomy" id="1690605"/>
    <lineage>
        <taxon>Eukaryota</taxon>
        <taxon>Fungi</taxon>
        <taxon>Dikarya</taxon>
        <taxon>Ascomycota</taxon>
        <taxon>Pezizomycotina</taxon>
        <taxon>Dothideomycetes</taxon>
        <taxon>Dothideomycetidae</taxon>
        <taxon>Mycosphaerellales</taxon>
        <taxon>Extremaceae</taxon>
        <taxon>Vermiconidia</taxon>
    </lineage>
</organism>
<keyword evidence="2" id="KW-1185">Reference proteome</keyword>
<gene>
    <name evidence="1" type="ORF">LTR37_003969</name>
</gene>
<evidence type="ECO:0000313" key="2">
    <source>
        <dbReference type="Proteomes" id="UP001281147"/>
    </source>
</evidence>
<name>A0ACC3NNZ5_9PEZI</name>
<sequence length="737" mass="80320">MNPDTWPANALATYLTETHLENSPTTPFSYIEFQGGSFDPWGGWGFAQCLELVGYQFERVFYKNNFASAVTIFSIYMTYGGTNWGNLGHPGGYTSYDYAAVIKENLMVDREKYSEAKLEANFVVASPAYLTSVPGNLSNTSYTTTSRLSVTPLLDDESDTKFYVLRHANYSDRVTTPYKLTIQTSEGDLTIPQLDGELTLHGRDSKVHVSDYVVGGHNVLYSSAEIFTWQSYGSKTILIVYGGEGEQHELAVSNGGQGTLSEDDGVQMGKRNGATVLNWSTSSSRRVVQLECGLTIYILDRNSAYNYWVLKLPDENGLYAPSGQEASTVIVKAGYLMRNATMSGDTLNLVGDFNATTDVEVIGGAPVNLATLNINSQASEFTQDEYGVASTSVSFHPDISVPLLSSLNWKYIDSLPEIKPGYDDSLWRNADLPQSYDDKINITTPVSLLGADYGFLTGTLLFRGHFTANGNENDIFLETQGGSAFGSSVWIGDTYVGSWAGNDAAANGNDTYTLPNLQSGTEYVITVVVDQQGMDENYVVGENEMKSPRGILRYRLSGHAATDVSWKITGNLHGEDYEDKTRGPLNEGGLYAERQGYHLPGAPIDSWSSSGGPTEGISSAGIAFYGAELELDLPAGWDVPLSFTFTNATSADALGSSASAYHVQLYVNGFQYGKYKNHIGPQTSFPVPQGIWNYHGTNYIAFALWSLEPDGAKVEGLELTVNGRVKATFTLFSWVNG</sequence>
<protein>
    <submittedName>
        <fullName evidence="1">Uncharacterized protein</fullName>
    </submittedName>
</protein>
<comment type="caution">
    <text evidence="1">The sequence shown here is derived from an EMBL/GenBank/DDBJ whole genome shotgun (WGS) entry which is preliminary data.</text>
</comment>
<dbReference type="EMBL" id="JAUTXU010000023">
    <property type="protein sequence ID" value="KAK3720145.1"/>
    <property type="molecule type" value="Genomic_DNA"/>
</dbReference>
<proteinExistence type="predicted"/>
<evidence type="ECO:0000313" key="1">
    <source>
        <dbReference type="EMBL" id="KAK3720145.1"/>
    </source>
</evidence>
<accession>A0ACC3NNZ5</accession>
<dbReference type="Proteomes" id="UP001281147">
    <property type="component" value="Unassembled WGS sequence"/>
</dbReference>
<reference evidence="1" key="1">
    <citation type="submission" date="2023-07" db="EMBL/GenBank/DDBJ databases">
        <title>Black Yeasts Isolated from many extreme environments.</title>
        <authorList>
            <person name="Coleine C."/>
            <person name="Stajich J.E."/>
            <person name="Selbmann L."/>
        </authorList>
    </citation>
    <scope>NUCLEOTIDE SEQUENCE</scope>
    <source>
        <strain evidence="1">CCFEE 5714</strain>
    </source>
</reference>